<evidence type="ECO:0000256" key="4">
    <source>
        <dbReference type="ARBA" id="ARBA00022777"/>
    </source>
</evidence>
<comment type="caution">
    <text evidence="7">The sequence shown here is derived from an EMBL/GenBank/DDBJ whole genome shotgun (WGS) entry which is preliminary data.</text>
</comment>
<name>A0ABR2I4X9_9EUKA</name>
<dbReference type="Proteomes" id="UP001470230">
    <property type="component" value="Unassembled WGS sequence"/>
</dbReference>
<dbReference type="Pfam" id="PF00069">
    <property type="entry name" value="Pkinase"/>
    <property type="match status" value="1"/>
</dbReference>
<evidence type="ECO:0000313" key="7">
    <source>
        <dbReference type="EMBL" id="KAK8857385.1"/>
    </source>
</evidence>
<keyword evidence="5" id="KW-0067">ATP-binding</keyword>
<feature type="domain" description="Protein kinase" evidence="6">
    <location>
        <begin position="20"/>
        <end position="275"/>
    </location>
</feature>
<dbReference type="Gene3D" id="1.10.510.10">
    <property type="entry name" value="Transferase(Phosphotransferase) domain 1"/>
    <property type="match status" value="1"/>
</dbReference>
<dbReference type="InterPro" id="IPR000719">
    <property type="entry name" value="Prot_kinase_dom"/>
</dbReference>
<dbReference type="SMART" id="SM00220">
    <property type="entry name" value="S_TKc"/>
    <property type="match status" value="1"/>
</dbReference>
<evidence type="ECO:0000256" key="3">
    <source>
        <dbReference type="ARBA" id="ARBA00022741"/>
    </source>
</evidence>
<dbReference type="EMBL" id="JAPFFF010000020">
    <property type="protein sequence ID" value="KAK8857385.1"/>
    <property type="molecule type" value="Genomic_DNA"/>
</dbReference>
<evidence type="ECO:0000259" key="6">
    <source>
        <dbReference type="PROSITE" id="PS50011"/>
    </source>
</evidence>
<dbReference type="SUPFAM" id="SSF56112">
    <property type="entry name" value="Protein kinase-like (PK-like)"/>
    <property type="match status" value="1"/>
</dbReference>
<keyword evidence="8" id="KW-1185">Reference proteome</keyword>
<dbReference type="PANTHER" id="PTHR24346">
    <property type="entry name" value="MAP/MICROTUBULE AFFINITY-REGULATING KINASE"/>
    <property type="match status" value="1"/>
</dbReference>
<reference evidence="7 8" key="1">
    <citation type="submission" date="2024-04" db="EMBL/GenBank/DDBJ databases">
        <title>Tritrichomonas musculus Genome.</title>
        <authorList>
            <person name="Alves-Ferreira E."/>
            <person name="Grigg M."/>
            <person name="Lorenzi H."/>
            <person name="Galac M."/>
        </authorList>
    </citation>
    <scope>NUCLEOTIDE SEQUENCE [LARGE SCALE GENOMIC DNA]</scope>
    <source>
        <strain evidence="7 8">EAF2021</strain>
    </source>
</reference>
<keyword evidence="1" id="KW-0723">Serine/threonine-protein kinase</keyword>
<protein>
    <recommendedName>
        <fullName evidence="6">Protein kinase domain-containing protein</fullName>
    </recommendedName>
</protein>
<accession>A0ABR2I4X9</accession>
<dbReference type="PROSITE" id="PS00108">
    <property type="entry name" value="PROTEIN_KINASE_ST"/>
    <property type="match status" value="1"/>
</dbReference>
<evidence type="ECO:0000256" key="5">
    <source>
        <dbReference type="ARBA" id="ARBA00022840"/>
    </source>
</evidence>
<proteinExistence type="predicted"/>
<dbReference type="PANTHER" id="PTHR24346:SF82">
    <property type="entry name" value="KP78A-RELATED"/>
    <property type="match status" value="1"/>
</dbReference>
<evidence type="ECO:0000313" key="8">
    <source>
        <dbReference type="Proteomes" id="UP001470230"/>
    </source>
</evidence>
<evidence type="ECO:0000256" key="1">
    <source>
        <dbReference type="ARBA" id="ARBA00022527"/>
    </source>
</evidence>
<dbReference type="InterPro" id="IPR011009">
    <property type="entry name" value="Kinase-like_dom_sf"/>
</dbReference>
<organism evidence="7 8">
    <name type="scientific">Tritrichomonas musculus</name>
    <dbReference type="NCBI Taxonomy" id="1915356"/>
    <lineage>
        <taxon>Eukaryota</taxon>
        <taxon>Metamonada</taxon>
        <taxon>Parabasalia</taxon>
        <taxon>Tritrichomonadida</taxon>
        <taxon>Tritrichomonadidae</taxon>
        <taxon>Tritrichomonas</taxon>
    </lineage>
</organism>
<gene>
    <name evidence="7" type="ORF">M9Y10_015790</name>
</gene>
<keyword evidence="2" id="KW-0808">Transferase</keyword>
<sequence length="322" mass="36770">MNFKTDVGFPIIIPCSFNGYKVIKRLASGSTSVVVLVEKEISQEKFVAKIISKEDSIKQDFYELTMNEINVQKTLSHPHIVKLQESFEIKNEGKEYIEIIMEYCENGDLFSYVMNQKECNESQLKKIIIGFLEAVQYLHHKGISHGDIKSENVLLDSNFSPKLCDFGFCNTNLIADDDSKNGTLCYSAPELFTEGKYNTLKVDIYAIGITLYSLAVFHFPFKDGDDQSIVKQIVANKLSISNKLDNQLRQLVIRCTDKEPMNRPTISEILNDPYFNNMNCNEKDNNNLKTVKKMPSLLCDANNSEEKLKNHSAKDLIRLDLY</sequence>
<dbReference type="InterPro" id="IPR008271">
    <property type="entry name" value="Ser/Thr_kinase_AS"/>
</dbReference>
<dbReference type="PROSITE" id="PS50011">
    <property type="entry name" value="PROTEIN_KINASE_DOM"/>
    <property type="match status" value="1"/>
</dbReference>
<evidence type="ECO:0000256" key="2">
    <source>
        <dbReference type="ARBA" id="ARBA00022679"/>
    </source>
</evidence>
<keyword evidence="3" id="KW-0547">Nucleotide-binding</keyword>
<keyword evidence="4" id="KW-0418">Kinase</keyword>